<comment type="subcellular location">
    <subcellularLocation>
        <location evidence="1">Cytoplasm</location>
    </subcellularLocation>
</comment>
<comment type="caution">
    <text evidence="9">The sequence shown here is derived from an EMBL/GenBank/DDBJ whole genome shotgun (WGS) entry which is preliminary data.</text>
</comment>
<evidence type="ECO:0000256" key="6">
    <source>
        <dbReference type="SAM" id="MobiDB-lite"/>
    </source>
</evidence>
<dbReference type="GO" id="GO:0000049">
    <property type="term" value="F:tRNA binding"/>
    <property type="evidence" value="ECO:0007669"/>
    <property type="project" value="TreeGrafter"/>
</dbReference>
<dbReference type="GO" id="GO:0002926">
    <property type="term" value="P:tRNA wobble base 5-methoxycarbonylmethyl-2-thiouridinylation"/>
    <property type="evidence" value="ECO:0007669"/>
    <property type="project" value="TreeGrafter"/>
</dbReference>
<feature type="non-terminal residue" evidence="9">
    <location>
        <position position="1"/>
    </location>
</feature>
<name>A0AAD3DNG8_9CHLO</name>
<feature type="region of interest" description="Disordered" evidence="6">
    <location>
        <begin position="28"/>
        <end position="51"/>
    </location>
</feature>
<dbReference type="PANTHER" id="PTHR12747">
    <property type="entry name" value="ELONGATOR COMPLEX PROTEIN 1"/>
    <property type="match status" value="1"/>
</dbReference>
<dbReference type="GO" id="GO:0005829">
    <property type="term" value="C:cytosol"/>
    <property type="evidence" value="ECO:0007669"/>
    <property type="project" value="TreeGrafter"/>
</dbReference>
<dbReference type="Pfam" id="PF23797">
    <property type="entry name" value="Beta-prop_ELP1_2nd"/>
    <property type="match status" value="1"/>
</dbReference>
<feature type="non-terminal residue" evidence="9">
    <location>
        <position position="343"/>
    </location>
</feature>
<evidence type="ECO:0000259" key="7">
    <source>
        <dbReference type="Pfam" id="PF04762"/>
    </source>
</evidence>
<dbReference type="PANTHER" id="PTHR12747:SF0">
    <property type="entry name" value="ELONGATOR COMPLEX PROTEIN 1"/>
    <property type="match status" value="1"/>
</dbReference>
<evidence type="ECO:0000256" key="5">
    <source>
        <dbReference type="ARBA" id="ARBA00022694"/>
    </source>
</evidence>
<dbReference type="InterPro" id="IPR056165">
    <property type="entry name" value="Beta-prop_ELP1_2nd"/>
</dbReference>
<feature type="compositionally biased region" description="Polar residues" evidence="6">
    <location>
        <begin position="245"/>
        <end position="259"/>
    </location>
</feature>
<evidence type="ECO:0000256" key="4">
    <source>
        <dbReference type="ARBA" id="ARBA00022490"/>
    </source>
</evidence>
<feature type="region of interest" description="Disordered" evidence="6">
    <location>
        <begin position="323"/>
        <end position="343"/>
    </location>
</feature>
<dbReference type="GO" id="GO:0033588">
    <property type="term" value="C:elongator holoenzyme complex"/>
    <property type="evidence" value="ECO:0007669"/>
    <property type="project" value="InterPro"/>
</dbReference>
<comment type="similarity">
    <text evidence="3">Belongs to the ELP1/IKA1 family.</text>
</comment>
<feature type="region of interest" description="Disordered" evidence="6">
    <location>
        <begin position="240"/>
        <end position="259"/>
    </location>
</feature>
<dbReference type="EMBL" id="BMAR01000004">
    <property type="protein sequence ID" value="GFR43051.1"/>
    <property type="molecule type" value="Genomic_DNA"/>
</dbReference>
<gene>
    <name evidence="9" type="ORF">Agub_g4057</name>
</gene>
<reference evidence="9 10" key="1">
    <citation type="journal article" date="2021" name="Sci. Rep.">
        <title>Genome sequencing of the multicellular alga Astrephomene provides insights into convergent evolution of germ-soma differentiation.</title>
        <authorList>
            <person name="Yamashita S."/>
            <person name="Yamamoto K."/>
            <person name="Matsuzaki R."/>
            <person name="Suzuki S."/>
            <person name="Yamaguchi H."/>
            <person name="Hirooka S."/>
            <person name="Minakuchi Y."/>
            <person name="Miyagishima S."/>
            <person name="Kawachi M."/>
            <person name="Toyoda A."/>
            <person name="Nozaki H."/>
        </authorList>
    </citation>
    <scope>NUCLEOTIDE SEQUENCE [LARGE SCALE GENOMIC DNA]</scope>
    <source>
        <strain evidence="9 10">NIES-4017</strain>
    </source>
</reference>
<evidence type="ECO:0000256" key="3">
    <source>
        <dbReference type="ARBA" id="ARBA00006086"/>
    </source>
</evidence>
<dbReference type="InterPro" id="IPR056164">
    <property type="entry name" value="Beta-prop_ELP1_1st"/>
</dbReference>
<proteinExistence type="inferred from homology"/>
<organism evidence="9 10">
    <name type="scientific">Astrephomene gubernaculifera</name>
    <dbReference type="NCBI Taxonomy" id="47775"/>
    <lineage>
        <taxon>Eukaryota</taxon>
        <taxon>Viridiplantae</taxon>
        <taxon>Chlorophyta</taxon>
        <taxon>core chlorophytes</taxon>
        <taxon>Chlorophyceae</taxon>
        <taxon>CS clade</taxon>
        <taxon>Chlamydomonadales</taxon>
        <taxon>Astrephomenaceae</taxon>
        <taxon>Astrephomene</taxon>
    </lineage>
</organism>
<feature type="domain" description="ELP1 N-terminal second beta-propeller" evidence="8">
    <location>
        <begin position="132"/>
        <end position="169"/>
    </location>
</feature>
<evidence type="ECO:0000313" key="10">
    <source>
        <dbReference type="Proteomes" id="UP001054857"/>
    </source>
</evidence>
<dbReference type="Proteomes" id="UP001054857">
    <property type="component" value="Unassembled WGS sequence"/>
</dbReference>
<accession>A0AAD3DNG8</accession>
<keyword evidence="5" id="KW-0819">tRNA processing</keyword>
<dbReference type="InterPro" id="IPR006849">
    <property type="entry name" value="Elp1"/>
</dbReference>
<dbReference type="AlphaFoldDB" id="A0AAD3DNG8"/>
<feature type="compositionally biased region" description="Low complexity" evidence="6">
    <location>
        <begin position="28"/>
        <end position="49"/>
    </location>
</feature>
<evidence type="ECO:0000259" key="8">
    <source>
        <dbReference type="Pfam" id="PF23797"/>
    </source>
</evidence>
<dbReference type="Pfam" id="PF04762">
    <property type="entry name" value="Beta-prop_ELP1_1st"/>
    <property type="match status" value="1"/>
</dbReference>
<feature type="domain" description="ELP1 first N-terminal beta-propeller" evidence="7">
    <location>
        <begin position="3"/>
        <end position="82"/>
    </location>
</feature>
<sequence>APVVDLSWSCDSELLAVVTAPARRDSTAAAAGAAAEEQGEQQADGAAAAEAEEDTDDWVVQLWHRSNWHWYLKHERRYPRALAGPSSASLPPHVRWDEQAGSVLHVLTPGGLYEQIGLVWDTCVSERGTAVVVDGRRLLLTPLRHGLVPPPMCAAGVALPEAAVDVCIGSLPAPGSCEGAGAAAAAGGGSGCCPPGDAAAEENGEEDEVVAALTSRGRLVLVRSVEGDLWQESLEDQEALAAETSGRSGNPASTSSTATRLLQPAVPLLDIPLAGGRRARALCWLTGSSSLLVLATPYPEPGLEEAPGDVLVQVDVEWLSCGPADPSDPRVSPAVALTEGPAV</sequence>
<comment type="pathway">
    <text evidence="2">tRNA modification; 5-methoxycarbonylmethyl-2-thiouridine-tRNA biosynthesis.</text>
</comment>
<evidence type="ECO:0000313" key="9">
    <source>
        <dbReference type="EMBL" id="GFR43051.1"/>
    </source>
</evidence>
<evidence type="ECO:0000256" key="1">
    <source>
        <dbReference type="ARBA" id="ARBA00004496"/>
    </source>
</evidence>
<keyword evidence="10" id="KW-1185">Reference proteome</keyword>
<protein>
    <submittedName>
        <fullName evidence="9">Uncharacterized protein</fullName>
    </submittedName>
</protein>
<evidence type="ECO:0000256" key="2">
    <source>
        <dbReference type="ARBA" id="ARBA00005043"/>
    </source>
</evidence>
<keyword evidence="4" id="KW-0963">Cytoplasm</keyword>